<evidence type="ECO:0000256" key="2">
    <source>
        <dbReference type="ARBA" id="ARBA00022692"/>
    </source>
</evidence>
<organism evidence="7 8">
    <name type="scientific">Leadbetterella byssophila (strain DSM 17132 / JCM 16389 / KACC 11308 / NBRC 106382 / 4M15)</name>
    <dbReference type="NCBI Taxonomy" id="649349"/>
    <lineage>
        <taxon>Bacteria</taxon>
        <taxon>Pseudomonadati</taxon>
        <taxon>Bacteroidota</taxon>
        <taxon>Cytophagia</taxon>
        <taxon>Cytophagales</taxon>
        <taxon>Leadbetterellaceae</taxon>
        <taxon>Leadbetterella</taxon>
    </lineage>
</organism>
<accession>E4RY56</accession>
<dbReference type="Pfam" id="PF01957">
    <property type="entry name" value="NfeD"/>
    <property type="match status" value="1"/>
</dbReference>
<evidence type="ECO:0000256" key="5">
    <source>
        <dbReference type="SAM" id="Phobius"/>
    </source>
</evidence>
<dbReference type="OrthoDB" id="962644at2"/>
<dbReference type="InterPro" id="IPR012340">
    <property type="entry name" value="NA-bd_OB-fold"/>
</dbReference>
<dbReference type="AlphaFoldDB" id="E4RY56"/>
<keyword evidence="3 5" id="KW-1133">Transmembrane helix</keyword>
<reference evidence="7 8" key="2">
    <citation type="journal article" date="2011" name="Stand. Genomic Sci.">
        <title>Complete genome sequence of Leadbetterella byssophila type strain (4M15).</title>
        <authorList>
            <person name="Abt B."/>
            <person name="Teshima H."/>
            <person name="Lucas S."/>
            <person name="Lapidus A."/>
            <person name="Del Rio T.G."/>
            <person name="Nolan M."/>
            <person name="Tice H."/>
            <person name="Cheng J.F."/>
            <person name="Pitluck S."/>
            <person name="Liolios K."/>
            <person name="Pagani I."/>
            <person name="Ivanova N."/>
            <person name="Mavromatis K."/>
            <person name="Pati A."/>
            <person name="Tapia R."/>
            <person name="Han C."/>
            <person name="Goodwin L."/>
            <person name="Chen A."/>
            <person name="Palaniappan K."/>
            <person name="Land M."/>
            <person name="Hauser L."/>
            <person name="Chang Y.J."/>
            <person name="Jeffries C.D."/>
            <person name="Rohde M."/>
            <person name="Goker M."/>
            <person name="Tindall B.J."/>
            <person name="Detter J.C."/>
            <person name="Woyke T."/>
            <person name="Bristow J."/>
            <person name="Eisen J.A."/>
            <person name="Markowitz V."/>
            <person name="Hugenholtz P."/>
            <person name="Klenk H.P."/>
            <person name="Kyrpides N.C."/>
        </authorList>
    </citation>
    <scope>NUCLEOTIDE SEQUENCE [LARGE SCALE GENOMIC DNA]</scope>
    <source>
        <strain evidence="8">DSM 17132 / JCM 16389 / KACC 11308 / NBRC 106382 / 4M15</strain>
    </source>
</reference>
<evidence type="ECO:0000256" key="3">
    <source>
        <dbReference type="ARBA" id="ARBA00022989"/>
    </source>
</evidence>
<proteinExistence type="predicted"/>
<evidence type="ECO:0000256" key="4">
    <source>
        <dbReference type="ARBA" id="ARBA00023136"/>
    </source>
</evidence>
<dbReference type="InterPro" id="IPR052165">
    <property type="entry name" value="Membrane_assoc_protease"/>
</dbReference>
<reference key="1">
    <citation type="submission" date="2010-11" db="EMBL/GenBank/DDBJ databases">
        <title>The complete genome of Leadbetterella byssophila DSM 17132.</title>
        <authorList>
            <consortium name="US DOE Joint Genome Institute (JGI-PGF)"/>
            <person name="Lucas S."/>
            <person name="Copeland A."/>
            <person name="Lapidus A."/>
            <person name="Glavina del Rio T."/>
            <person name="Dalin E."/>
            <person name="Tice H."/>
            <person name="Bruce D."/>
            <person name="Goodwin L."/>
            <person name="Pitluck S."/>
            <person name="Kyrpides N."/>
            <person name="Mavromatis K."/>
            <person name="Ivanova N."/>
            <person name="Teshima H."/>
            <person name="Brettin T."/>
            <person name="Detter J.C."/>
            <person name="Han C."/>
            <person name="Tapia R."/>
            <person name="Land M."/>
            <person name="Hauser L."/>
            <person name="Markowitz V."/>
            <person name="Cheng J.-F."/>
            <person name="Hugenholtz P."/>
            <person name="Woyke T."/>
            <person name="Wu D."/>
            <person name="Tindall B."/>
            <person name="Pomrenke H.G."/>
            <person name="Brambilla E."/>
            <person name="Klenk H.-P."/>
            <person name="Eisen J.A."/>
        </authorList>
    </citation>
    <scope>NUCLEOTIDE SEQUENCE [LARGE SCALE GENOMIC DNA]</scope>
    <source>
        <strain>DSM 17132</strain>
    </source>
</reference>
<dbReference type="EMBL" id="CP002305">
    <property type="protein sequence ID" value="ADQ17267.1"/>
    <property type="molecule type" value="Genomic_DNA"/>
</dbReference>
<dbReference type="SUPFAM" id="SSF141322">
    <property type="entry name" value="NfeD domain-like"/>
    <property type="match status" value="1"/>
</dbReference>
<evidence type="ECO:0000313" key="8">
    <source>
        <dbReference type="Proteomes" id="UP000007435"/>
    </source>
</evidence>
<dbReference type="GO" id="GO:0005886">
    <property type="term" value="C:plasma membrane"/>
    <property type="evidence" value="ECO:0007669"/>
    <property type="project" value="TreeGrafter"/>
</dbReference>
<keyword evidence="4 5" id="KW-0472">Membrane</keyword>
<dbReference type="InterPro" id="IPR002810">
    <property type="entry name" value="NfeD-like_C"/>
</dbReference>
<dbReference type="PANTHER" id="PTHR33507">
    <property type="entry name" value="INNER MEMBRANE PROTEIN YBBJ"/>
    <property type="match status" value="1"/>
</dbReference>
<dbReference type="Proteomes" id="UP000007435">
    <property type="component" value="Chromosome"/>
</dbReference>
<evidence type="ECO:0000256" key="1">
    <source>
        <dbReference type="ARBA" id="ARBA00004141"/>
    </source>
</evidence>
<feature type="transmembrane region" description="Helical" evidence="5">
    <location>
        <begin position="12"/>
        <end position="42"/>
    </location>
</feature>
<dbReference type="HOGENOM" id="CLU_116732_1_2_10"/>
<dbReference type="Gene3D" id="2.40.50.140">
    <property type="entry name" value="Nucleic acid-binding proteins"/>
    <property type="match status" value="1"/>
</dbReference>
<keyword evidence="8" id="KW-1185">Reference proteome</keyword>
<feature type="domain" description="NfeD-like C-terminal" evidence="6">
    <location>
        <begin position="85"/>
        <end position="140"/>
    </location>
</feature>
<comment type="subcellular location">
    <subcellularLocation>
        <location evidence="1">Membrane</location>
        <topology evidence="1">Multi-pass membrane protein</topology>
    </subcellularLocation>
</comment>
<feature type="transmembrane region" description="Helical" evidence="5">
    <location>
        <begin position="48"/>
        <end position="66"/>
    </location>
</feature>
<dbReference type="KEGG" id="lby:Lbys_1559"/>
<sequence length="141" mass="15658">MEPISFWVVIGIALLIVEILSVSFYSIFFGIGGLVTALFVYIGLADEISAQLLVFGIASMASLFIFRKKLVELFDKNAKDFKEIVDDFAKVSSPIPPHGEGKVYYRGADWIAYSDAEHSIDKDARVKIRKIDGIKLIVEPA</sequence>
<dbReference type="PANTHER" id="PTHR33507:SF3">
    <property type="entry name" value="INNER MEMBRANE PROTEIN YBBJ"/>
    <property type="match status" value="1"/>
</dbReference>
<dbReference type="RefSeq" id="WP_013408316.1">
    <property type="nucleotide sequence ID" value="NC_014655.1"/>
</dbReference>
<evidence type="ECO:0000313" key="7">
    <source>
        <dbReference type="EMBL" id="ADQ17267.1"/>
    </source>
</evidence>
<name>E4RY56_LEAB4</name>
<protein>
    <recommendedName>
        <fullName evidence="6">NfeD-like C-terminal domain-containing protein</fullName>
    </recommendedName>
</protein>
<dbReference type="eggNOG" id="COG1585">
    <property type="taxonomic scope" value="Bacteria"/>
</dbReference>
<evidence type="ECO:0000259" key="6">
    <source>
        <dbReference type="Pfam" id="PF01957"/>
    </source>
</evidence>
<keyword evidence="2 5" id="KW-0812">Transmembrane</keyword>
<gene>
    <name evidence="7" type="ordered locus">Lbys_1559</name>
</gene>
<dbReference type="STRING" id="649349.Lbys_1559"/>